<dbReference type="EMBL" id="MT144661">
    <property type="protein sequence ID" value="QJH96755.1"/>
    <property type="molecule type" value="Genomic_DNA"/>
</dbReference>
<protein>
    <submittedName>
        <fullName evidence="1">Uncharacterized protein</fullName>
    </submittedName>
</protein>
<evidence type="ECO:0000313" key="1">
    <source>
        <dbReference type="EMBL" id="QJH96755.1"/>
    </source>
</evidence>
<reference evidence="1" key="1">
    <citation type="submission" date="2020-03" db="EMBL/GenBank/DDBJ databases">
        <title>The deep terrestrial virosphere.</title>
        <authorList>
            <person name="Holmfeldt K."/>
            <person name="Nilsson E."/>
            <person name="Simone D."/>
            <person name="Lopez-Fernandez M."/>
            <person name="Wu X."/>
            <person name="de Brujin I."/>
            <person name="Lundin D."/>
            <person name="Andersson A."/>
            <person name="Bertilsson S."/>
            <person name="Dopson M."/>
        </authorList>
    </citation>
    <scope>NUCLEOTIDE SEQUENCE</scope>
    <source>
        <strain evidence="1">TM448B00801</strain>
    </source>
</reference>
<dbReference type="AlphaFoldDB" id="A0A6M3XK25"/>
<name>A0A6M3XK25_9ZZZZ</name>
<dbReference type="InterPro" id="IPR027417">
    <property type="entry name" value="P-loop_NTPase"/>
</dbReference>
<organism evidence="1">
    <name type="scientific">viral metagenome</name>
    <dbReference type="NCBI Taxonomy" id="1070528"/>
    <lineage>
        <taxon>unclassified sequences</taxon>
        <taxon>metagenomes</taxon>
        <taxon>organismal metagenomes</taxon>
    </lineage>
</organism>
<sequence length="181" mass="20564">MRVFVVGTGRCGTVTFSKAAGHATNYTVGHESNTGAWAKIGDWDYPDNHIEVSSHLIIAIPILRKRYPQAKWVHLIREREACVNSLARLRPAMRAFAYVFYQQASPNERDAAGAVYDTSNALCRALLPPYPTFTLQLEYSREHWLSCWHFMGCEGDFKASLAEWDVKYNAGRPHGKELQHH</sequence>
<accession>A0A6M3XK25</accession>
<dbReference type="Gene3D" id="3.40.50.300">
    <property type="entry name" value="P-loop containing nucleotide triphosphate hydrolases"/>
    <property type="match status" value="1"/>
</dbReference>
<gene>
    <name evidence="1" type="ORF">TM448B00801_0013</name>
</gene>
<proteinExistence type="predicted"/>
<dbReference type="SUPFAM" id="SSF52540">
    <property type="entry name" value="P-loop containing nucleoside triphosphate hydrolases"/>
    <property type="match status" value="1"/>
</dbReference>